<keyword evidence="1" id="KW-0812">Transmembrane</keyword>
<dbReference type="Pfam" id="PF20152">
    <property type="entry name" value="DUF6534"/>
    <property type="match status" value="1"/>
</dbReference>
<dbReference type="EMBL" id="SEOQ01000570">
    <property type="protein sequence ID" value="TFY60302.1"/>
    <property type="molecule type" value="Genomic_DNA"/>
</dbReference>
<dbReference type="OrthoDB" id="2535105at2759"/>
<feature type="transmembrane region" description="Helical" evidence="1">
    <location>
        <begin position="53"/>
        <end position="78"/>
    </location>
</feature>
<gene>
    <name evidence="3" type="ORF">EVG20_g7465</name>
</gene>
<accession>A0A4Y9YDL9</accession>
<dbReference type="InterPro" id="IPR045339">
    <property type="entry name" value="DUF6534"/>
</dbReference>
<dbReference type="Proteomes" id="UP000298327">
    <property type="component" value="Unassembled WGS sequence"/>
</dbReference>
<dbReference type="AlphaFoldDB" id="A0A4Y9YDL9"/>
<feature type="transmembrane region" description="Helical" evidence="1">
    <location>
        <begin position="157"/>
        <end position="178"/>
    </location>
</feature>
<feature type="transmembrane region" description="Helical" evidence="1">
    <location>
        <begin position="85"/>
        <end position="102"/>
    </location>
</feature>
<keyword evidence="4" id="KW-1185">Reference proteome</keyword>
<protein>
    <recommendedName>
        <fullName evidence="2">DUF6534 domain-containing protein</fullName>
    </recommendedName>
</protein>
<evidence type="ECO:0000313" key="3">
    <source>
        <dbReference type="EMBL" id="TFY60302.1"/>
    </source>
</evidence>
<sequence>MRKEKDNPLAVRNIWTLEFLRSCFVVHGVYHYLVSGWGIPAMLEGSIWSIDSILLVTHLIELIVHLFFSYRVFIYFLIYKQFRAWRVHIEATFATSLVAPSFHDFDKHITPNLALSALSCAITTDWLITGSLIMYLEKSRMVISRRTSVLVDRLIYYAINIGILTSLTDVAVLALTALNLSNSLVYLAVFDVVGNFYANSLLATLNVRKSMASSVESTDPISTMSAIELASPPGRRLSGTQAQSRTLVFTKQASASQPESAWSTSKSRSLPIDIELAQTKD</sequence>
<keyword evidence="1" id="KW-1133">Transmembrane helix</keyword>
<dbReference type="PANTHER" id="PTHR40465:SF1">
    <property type="entry name" value="DUF6534 DOMAIN-CONTAINING PROTEIN"/>
    <property type="match status" value="1"/>
</dbReference>
<comment type="caution">
    <text evidence="3">The sequence shown here is derived from an EMBL/GenBank/DDBJ whole genome shotgun (WGS) entry which is preliminary data.</text>
</comment>
<reference evidence="3 4" key="1">
    <citation type="submission" date="2019-02" db="EMBL/GenBank/DDBJ databases">
        <title>Genome sequencing of the rare red list fungi Dentipellis fragilis.</title>
        <authorList>
            <person name="Buettner E."/>
            <person name="Kellner H."/>
        </authorList>
    </citation>
    <scope>NUCLEOTIDE SEQUENCE [LARGE SCALE GENOMIC DNA]</scope>
    <source>
        <strain evidence="3 4">DSM 105465</strain>
    </source>
</reference>
<proteinExistence type="predicted"/>
<feature type="transmembrane region" description="Helical" evidence="1">
    <location>
        <begin position="114"/>
        <end position="136"/>
    </location>
</feature>
<feature type="domain" description="DUF6534" evidence="2">
    <location>
        <begin position="122"/>
        <end position="210"/>
    </location>
</feature>
<keyword evidence="1" id="KW-0472">Membrane</keyword>
<organism evidence="3 4">
    <name type="scientific">Dentipellis fragilis</name>
    <dbReference type="NCBI Taxonomy" id="205917"/>
    <lineage>
        <taxon>Eukaryota</taxon>
        <taxon>Fungi</taxon>
        <taxon>Dikarya</taxon>
        <taxon>Basidiomycota</taxon>
        <taxon>Agaricomycotina</taxon>
        <taxon>Agaricomycetes</taxon>
        <taxon>Russulales</taxon>
        <taxon>Hericiaceae</taxon>
        <taxon>Dentipellis</taxon>
    </lineage>
</organism>
<evidence type="ECO:0000313" key="4">
    <source>
        <dbReference type="Proteomes" id="UP000298327"/>
    </source>
</evidence>
<name>A0A4Y9YDL9_9AGAM</name>
<dbReference type="STRING" id="205917.A0A4Y9YDL9"/>
<evidence type="ECO:0000259" key="2">
    <source>
        <dbReference type="Pfam" id="PF20152"/>
    </source>
</evidence>
<dbReference type="PANTHER" id="PTHR40465">
    <property type="entry name" value="CHROMOSOME 1, WHOLE GENOME SHOTGUN SEQUENCE"/>
    <property type="match status" value="1"/>
</dbReference>
<feature type="transmembrane region" description="Helical" evidence="1">
    <location>
        <begin position="12"/>
        <end position="33"/>
    </location>
</feature>
<feature type="transmembrane region" description="Helical" evidence="1">
    <location>
        <begin position="184"/>
        <end position="205"/>
    </location>
</feature>
<evidence type="ECO:0000256" key="1">
    <source>
        <dbReference type="SAM" id="Phobius"/>
    </source>
</evidence>